<gene>
    <name evidence="2" type="ORF">E7747_07350</name>
</gene>
<keyword evidence="1" id="KW-1133">Transmembrane helix</keyword>
<dbReference type="EMBL" id="CP039396">
    <property type="protein sequence ID" value="QCD42104.1"/>
    <property type="molecule type" value="Genomic_DNA"/>
</dbReference>
<sequence length="276" mass="32040">MNTNQFFSFGRMSLLVRKELQENWRQIALFWAGIFGLLVIISLLVARGSHHNGIQPECYSSWSIENFLGWITVVFLICGAYVAAYSFKRMATSPGALSTLMTPASQFEKFAIKWLIAVPVYILIFCLIAYVADWIRVYSSYWMFDIEVRPVNVTKILFHQTTDIGFVNRLAFHSLFYFLAGQSFFLLGSIVWPKNSALRTFVCMIAICFIYVWIGIWFVSLLDISDGDTHLYYSGPEFLNDDRLLYVADAFAIIVAVINYWLTYRRFREAETINRW</sequence>
<dbReference type="RefSeq" id="WP_136415082.1">
    <property type="nucleotide sequence ID" value="NZ_CP039396.1"/>
</dbReference>
<dbReference type="KEGG" id="ddb:E7747_07350"/>
<evidence type="ECO:0000313" key="2">
    <source>
        <dbReference type="EMBL" id="QCD42104.1"/>
    </source>
</evidence>
<dbReference type="Proteomes" id="UP000297149">
    <property type="component" value="Chromosome"/>
</dbReference>
<organism evidence="2 3">
    <name type="scientific">Duncaniella dubosii</name>
    <dbReference type="NCBI Taxonomy" id="2518971"/>
    <lineage>
        <taxon>Bacteria</taxon>
        <taxon>Pseudomonadati</taxon>
        <taxon>Bacteroidota</taxon>
        <taxon>Bacteroidia</taxon>
        <taxon>Bacteroidales</taxon>
        <taxon>Muribaculaceae</taxon>
        <taxon>Duncaniella</taxon>
    </lineage>
</organism>
<feature type="transmembrane region" description="Helical" evidence="1">
    <location>
        <begin position="27"/>
        <end position="47"/>
    </location>
</feature>
<keyword evidence="3" id="KW-1185">Reference proteome</keyword>
<feature type="transmembrane region" description="Helical" evidence="1">
    <location>
        <begin position="67"/>
        <end position="87"/>
    </location>
</feature>
<reference evidence="3" key="1">
    <citation type="submission" date="2019-02" db="EMBL/GenBank/DDBJ databases">
        <title>Isolation and identification of novel species under the genus Muribaculum.</title>
        <authorList>
            <person name="Miyake S."/>
            <person name="Ding Y."/>
            <person name="Low A."/>
            <person name="Soh M."/>
            <person name="Seedorf H."/>
        </authorList>
    </citation>
    <scope>NUCLEOTIDE SEQUENCE [LARGE SCALE GENOMIC DNA]</scope>
    <source>
        <strain evidence="3">H5</strain>
    </source>
</reference>
<feature type="transmembrane region" description="Helical" evidence="1">
    <location>
        <begin position="200"/>
        <end position="224"/>
    </location>
</feature>
<dbReference type="AlphaFoldDB" id="A0A4P7W2E5"/>
<evidence type="ECO:0000256" key="1">
    <source>
        <dbReference type="SAM" id="Phobius"/>
    </source>
</evidence>
<feature type="transmembrane region" description="Helical" evidence="1">
    <location>
        <begin position="110"/>
        <end position="132"/>
    </location>
</feature>
<protein>
    <submittedName>
        <fullName evidence="2">Uncharacterized protein</fullName>
    </submittedName>
</protein>
<accession>A0A4P7W2E5</accession>
<keyword evidence="1" id="KW-0472">Membrane</keyword>
<feature type="transmembrane region" description="Helical" evidence="1">
    <location>
        <begin position="175"/>
        <end position="193"/>
    </location>
</feature>
<feature type="transmembrane region" description="Helical" evidence="1">
    <location>
        <begin position="244"/>
        <end position="262"/>
    </location>
</feature>
<proteinExistence type="predicted"/>
<keyword evidence="1" id="KW-0812">Transmembrane</keyword>
<evidence type="ECO:0000313" key="3">
    <source>
        <dbReference type="Proteomes" id="UP000297149"/>
    </source>
</evidence>
<name>A0A4P7W2E5_9BACT</name>